<feature type="region of interest" description="Disordered" evidence="1">
    <location>
        <begin position="148"/>
        <end position="207"/>
    </location>
</feature>
<evidence type="ECO:0000313" key="3">
    <source>
        <dbReference type="Proteomes" id="UP001642464"/>
    </source>
</evidence>
<gene>
    <name evidence="2" type="ORF">SCF082_LOCUS18223</name>
</gene>
<protein>
    <submittedName>
        <fullName evidence="2">Uncharacterized protein</fullName>
    </submittedName>
</protein>
<evidence type="ECO:0000256" key="1">
    <source>
        <dbReference type="SAM" id="MobiDB-lite"/>
    </source>
</evidence>
<keyword evidence="3" id="KW-1185">Reference proteome</keyword>
<evidence type="ECO:0000313" key="2">
    <source>
        <dbReference type="EMBL" id="CAK9028135.1"/>
    </source>
</evidence>
<dbReference type="EMBL" id="CAXAMM010012162">
    <property type="protein sequence ID" value="CAK9028135.1"/>
    <property type="molecule type" value="Genomic_DNA"/>
</dbReference>
<feature type="compositionally biased region" description="Polar residues" evidence="1">
    <location>
        <begin position="188"/>
        <end position="207"/>
    </location>
</feature>
<feature type="compositionally biased region" description="Basic and acidic residues" evidence="1">
    <location>
        <begin position="178"/>
        <end position="187"/>
    </location>
</feature>
<feature type="non-terminal residue" evidence="2">
    <location>
        <position position="207"/>
    </location>
</feature>
<sequence>HPEAWAYFDRISYFDRDVRRLLQVQEELRGQEDRNRWDVRHLEEDQRALWHDLDRCRQRRRLYPYDTAWTLHEQNVSEKLRSLANYKERLLGHEDRLVQQQQQNQRDFYDLERQLLGLQETMNRSAASAAAVQDLAWSSQPSRTPLLPLYSQTLPTPSLPSTLRAQPTPLPLTSGSRVRTESRDMRTPTHTPKSSTWSSPVRRSPST</sequence>
<proteinExistence type="predicted"/>
<dbReference type="Proteomes" id="UP001642464">
    <property type="component" value="Unassembled WGS sequence"/>
</dbReference>
<comment type="caution">
    <text evidence="2">The sequence shown here is derived from an EMBL/GenBank/DDBJ whole genome shotgun (WGS) entry which is preliminary data.</text>
</comment>
<organism evidence="2 3">
    <name type="scientific">Durusdinium trenchii</name>
    <dbReference type="NCBI Taxonomy" id="1381693"/>
    <lineage>
        <taxon>Eukaryota</taxon>
        <taxon>Sar</taxon>
        <taxon>Alveolata</taxon>
        <taxon>Dinophyceae</taxon>
        <taxon>Suessiales</taxon>
        <taxon>Symbiodiniaceae</taxon>
        <taxon>Durusdinium</taxon>
    </lineage>
</organism>
<accession>A0ABP0KMR9</accession>
<feature type="non-terminal residue" evidence="2">
    <location>
        <position position="1"/>
    </location>
</feature>
<feature type="compositionally biased region" description="Polar residues" evidence="1">
    <location>
        <begin position="150"/>
        <end position="177"/>
    </location>
</feature>
<name>A0ABP0KMR9_9DINO</name>
<reference evidence="2 3" key="1">
    <citation type="submission" date="2024-02" db="EMBL/GenBank/DDBJ databases">
        <authorList>
            <person name="Chen Y."/>
            <person name="Shah S."/>
            <person name="Dougan E. K."/>
            <person name="Thang M."/>
            <person name="Chan C."/>
        </authorList>
    </citation>
    <scope>NUCLEOTIDE SEQUENCE [LARGE SCALE GENOMIC DNA]</scope>
</reference>